<dbReference type="OrthoDB" id="1936594at2759"/>
<dbReference type="Proteomes" id="UP000582659">
    <property type="component" value="Unassembled WGS sequence"/>
</dbReference>
<protein>
    <submittedName>
        <fullName evidence="5">(pine wood nematode) hypothetical protein</fullName>
    </submittedName>
</protein>
<dbReference type="PANTHER" id="PTHR16193:SF0">
    <property type="entry name" value="TETRATRICOPEPTIDE REPEAT PROTEIN 27"/>
    <property type="match status" value="1"/>
</dbReference>
<accession>A0A1I7RYX9</accession>
<dbReference type="EMBL" id="CAJFDI010000002">
    <property type="protein sequence ID" value="CAD5213230.1"/>
    <property type="molecule type" value="Genomic_DNA"/>
</dbReference>
<evidence type="ECO:0000313" key="7">
    <source>
        <dbReference type="Proteomes" id="UP000659654"/>
    </source>
</evidence>
<gene>
    <name evidence="5" type="ORF">BXYJ_LOCUS2901</name>
</gene>
<feature type="repeat" description="TPR" evidence="4">
    <location>
        <begin position="475"/>
        <end position="508"/>
    </location>
</feature>
<name>A0A1I7RYX9_BURXY</name>
<dbReference type="InterPro" id="IPR019734">
    <property type="entry name" value="TPR_rpt"/>
</dbReference>
<dbReference type="SMART" id="SM00028">
    <property type="entry name" value="TPR"/>
    <property type="match status" value="4"/>
</dbReference>
<evidence type="ECO:0000256" key="4">
    <source>
        <dbReference type="PROSITE-ProRule" id="PRU00339"/>
    </source>
</evidence>
<organism evidence="6 8">
    <name type="scientific">Bursaphelenchus xylophilus</name>
    <name type="common">Pinewood nematode worm</name>
    <name type="synonym">Aphelenchoides xylophilus</name>
    <dbReference type="NCBI Taxonomy" id="6326"/>
    <lineage>
        <taxon>Eukaryota</taxon>
        <taxon>Metazoa</taxon>
        <taxon>Ecdysozoa</taxon>
        <taxon>Nematoda</taxon>
        <taxon>Chromadorea</taxon>
        <taxon>Rhabditida</taxon>
        <taxon>Tylenchina</taxon>
        <taxon>Tylenchomorpha</taxon>
        <taxon>Aphelenchoidea</taxon>
        <taxon>Aphelenchoididae</taxon>
        <taxon>Bursaphelenchus</taxon>
    </lineage>
</organism>
<dbReference type="EMBL" id="CAJFCV020000002">
    <property type="protein sequence ID" value="CAG9092051.1"/>
    <property type="molecule type" value="Genomic_DNA"/>
</dbReference>
<dbReference type="Pfam" id="PF14559">
    <property type="entry name" value="TPR_19"/>
    <property type="match status" value="1"/>
</dbReference>
<reference evidence="5" key="2">
    <citation type="submission" date="2020-09" db="EMBL/GenBank/DDBJ databases">
        <authorList>
            <person name="Kikuchi T."/>
        </authorList>
    </citation>
    <scope>NUCLEOTIDE SEQUENCE</scope>
    <source>
        <strain evidence="5">Ka4C1</strain>
    </source>
</reference>
<evidence type="ECO:0000256" key="1">
    <source>
        <dbReference type="ARBA" id="ARBA00022737"/>
    </source>
</evidence>
<dbReference type="InterPro" id="IPR011990">
    <property type="entry name" value="TPR-like_helical_dom_sf"/>
</dbReference>
<evidence type="ECO:0000313" key="6">
    <source>
        <dbReference type="Proteomes" id="UP000095284"/>
    </source>
</evidence>
<dbReference type="PANTHER" id="PTHR16193">
    <property type="entry name" value="TETRATRICOPEPTIDE REPEAT PROTEIN 27"/>
    <property type="match status" value="1"/>
</dbReference>
<dbReference type="PROSITE" id="PS50005">
    <property type="entry name" value="TPR"/>
    <property type="match status" value="2"/>
</dbReference>
<dbReference type="Proteomes" id="UP000659654">
    <property type="component" value="Unassembled WGS sequence"/>
</dbReference>
<feature type="repeat" description="TPR" evidence="4">
    <location>
        <begin position="543"/>
        <end position="576"/>
    </location>
</feature>
<dbReference type="SUPFAM" id="SSF48452">
    <property type="entry name" value="TPR-like"/>
    <property type="match status" value="1"/>
</dbReference>
<proteinExistence type="inferred from homology"/>
<comment type="similarity">
    <text evidence="3">Belongs to the TTC27 family.</text>
</comment>
<evidence type="ECO:0000313" key="8">
    <source>
        <dbReference type="WBParaSite" id="BXY_0594700.1"/>
    </source>
</evidence>
<keyword evidence="1" id="KW-0677">Repeat</keyword>
<dbReference type="Proteomes" id="UP000095284">
    <property type="component" value="Unplaced"/>
</dbReference>
<sequence length="787" mass="90066">MAGTSNILEVVQDVFNVFLAANFAGYTQSDQEYENGNRTLNLSREEILKALEIDFVRPHPCIKRPDLLLYLKNTLYGKAGLSESPEDAVFTLKFLHILQLCMETVCPSVQKQISELNLKIASSYCTSHLVELNVSKPDFLDLFRPVKSVGIEDVEEKDPENPESESSAPNLSRKSFFEWILLNYQISSNAVLFSVAAKFLELASKFVGFEFGFDGQLGKRTRYQQNSLPQLVLKTSKVDHSKAVFTSFESVQHPKNIENKDDTLLQKVKFDDQTQVEALSPDQIGVLLAAALLEQKTDPIEELKFEQMDALCTKILSESVGFMTSVAVFQLRSKYERRNTRRVERAVQQMEHIVDVLENRENRILDPREMRNRVADIWIASPLKPVWAVKKFYAKVLESLALTSEAITIYESIFAWKNVIEGYQAMNMKEKALKILETLRAEHPNDPYYLCLIGDIRRDENLLKKVLEITEDKYPNAHKALGMMALENKDFKRSFTHYKRVFELVPLSVRSVYNYGVSAWEIGEMRDAIIAFHHVTCIDPDHFKAWNNLAAAYLATNQKGKAAKILKQGLQVDRDNYKMWCNLYEIGAELSSKGDCFFAVQQMMTFKKASSEFNPKPLLKVILTHTKAAEHTYYPCPPLEKPLDQYEEKQLLNALDAAHENCTLDPMTLRLMANLRKPTESEENLEVIQKYIELLDLAEKREMQAGKKDPDYLNTINSLLDSYQARLRAAEIIGKSPAAAKKLVFFRLRPLISAVERLFKEKPSAEQENLQLAEILIRAKLLLEELK</sequence>
<keyword evidence="7" id="KW-1185">Reference proteome</keyword>
<dbReference type="SMR" id="A0A1I7RYX9"/>
<reference evidence="8" key="1">
    <citation type="submission" date="2016-11" db="UniProtKB">
        <authorList>
            <consortium name="WormBaseParasite"/>
        </authorList>
    </citation>
    <scope>IDENTIFICATION</scope>
</reference>
<dbReference type="WBParaSite" id="BXY_0594700.1">
    <property type="protein sequence ID" value="BXY_0594700.1"/>
    <property type="gene ID" value="BXY_0594700"/>
</dbReference>
<evidence type="ECO:0000313" key="5">
    <source>
        <dbReference type="EMBL" id="CAD5213230.1"/>
    </source>
</evidence>
<evidence type="ECO:0000256" key="2">
    <source>
        <dbReference type="ARBA" id="ARBA00022803"/>
    </source>
</evidence>
<dbReference type="eggNOG" id="KOG1128">
    <property type="taxonomic scope" value="Eukaryota"/>
</dbReference>
<dbReference type="InterPro" id="IPR044244">
    <property type="entry name" value="TTC27/Emw1"/>
</dbReference>
<dbReference type="Gene3D" id="1.25.40.10">
    <property type="entry name" value="Tetratricopeptide repeat domain"/>
    <property type="match status" value="1"/>
</dbReference>
<keyword evidence="2 4" id="KW-0802">TPR repeat</keyword>
<evidence type="ECO:0000256" key="3">
    <source>
        <dbReference type="ARBA" id="ARBA00024020"/>
    </source>
</evidence>
<dbReference type="AlphaFoldDB" id="A0A1I7RYX9"/>